<comment type="similarity">
    <text evidence="1 3">Belongs to the short-chain dehydrogenases/reductases (SDR) family.</text>
</comment>
<dbReference type="Gene3D" id="3.40.50.720">
    <property type="entry name" value="NAD(P)-binding Rossmann-like Domain"/>
    <property type="match status" value="1"/>
</dbReference>
<keyword evidence="6" id="KW-1185">Reference proteome</keyword>
<dbReference type="InterPro" id="IPR057326">
    <property type="entry name" value="KR_dom"/>
</dbReference>
<dbReference type="SMART" id="SM00822">
    <property type="entry name" value="PKS_KR"/>
    <property type="match status" value="1"/>
</dbReference>
<dbReference type="EMBL" id="JBEHZE010000001">
    <property type="protein sequence ID" value="MEX6633968.1"/>
    <property type="molecule type" value="Genomic_DNA"/>
</dbReference>
<keyword evidence="2 5" id="KW-0560">Oxidoreductase</keyword>
<protein>
    <submittedName>
        <fullName evidence="5">SDR family oxidoreductase</fullName>
        <ecNumber evidence="5">1.1.-.-</ecNumber>
    </submittedName>
</protein>
<organism evidence="5 6">
    <name type="scientific">Hyphococcus lacteus</name>
    <dbReference type="NCBI Taxonomy" id="3143536"/>
    <lineage>
        <taxon>Bacteria</taxon>
        <taxon>Pseudomonadati</taxon>
        <taxon>Pseudomonadota</taxon>
        <taxon>Alphaproteobacteria</taxon>
        <taxon>Parvularculales</taxon>
        <taxon>Parvularculaceae</taxon>
        <taxon>Hyphococcus</taxon>
    </lineage>
</organism>
<comment type="caution">
    <text evidence="5">The sequence shown here is derived from an EMBL/GenBank/DDBJ whole genome shotgun (WGS) entry which is preliminary data.</text>
</comment>
<dbReference type="EC" id="1.1.-.-" evidence="5"/>
<reference evidence="5 6" key="1">
    <citation type="submission" date="2024-05" db="EMBL/GenBank/DDBJ databases">
        <title>Three bacterial strains, DH-69, EH-24, and ECK-19 isolated from coastal sediments.</title>
        <authorList>
            <person name="Ye Y.-Q."/>
            <person name="Du Z.-J."/>
        </authorList>
    </citation>
    <scope>NUCLEOTIDE SEQUENCE [LARGE SCALE GENOMIC DNA]</scope>
    <source>
        <strain evidence="5 6">ECK-19</strain>
    </source>
</reference>
<dbReference type="PROSITE" id="PS00061">
    <property type="entry name" value="ADH_SHORT"/>
    <property type="match status" value="1"/>
</dbReference>
<dbReference type="InterPro" id="IPR002347">
    <property type="entry name" value="SDR_fam"/>
</dbReference>
<evidence type="ECO:0000313" key="5">
    <source>
        <dbReference type="EMBL" id="MEX6633968.1"/>
    </source>
</evidence>
<proteinExistence type="inferred from homology"/>
<dbReference type="Proteomes" id="UP001560685">
    <property type="component" value="Unassembled WGS sequence"/>
</dbReference>
<evidence type="ECO:0000313" key="6">
    <source>
        <dbReference type="Proteomes" id="UP001560685"/>
    </source>
</evidence>
<evidence type="ECO:0000256" key="1">
    <source>
        <dbReference type="ARBA" id="ARBA00006484"/>
    </source>
</evidence>
<dbReference type="Pfam" id="PF00106">
    <property type="entry name" value="adh_short"/>
    <property type="match status" value="1"/>
</dbReference>
<dbReference type="InterPro" id="IPR036291">
    <property type="entry name" value="NAD(P)-bd_dom_sf"/>
</dbReference>
<dbReference type="PANTHER" id="PTHR44196:SF1">
    <property type="entry name" value="DEHYDROGENASE_REDUCTASE SDR FAMILY MEMBER 7B"/>
    <property type="match status" value="1"/>
</dbReference>
<accession>A0ABV3Z666</accession>
<dbReference type="GO" id="GO:0016491">
    <property type="term" value="F:oxidoreductase activity"/>
    <property type="evidence" value="ECO:0007669"/>
    <property type="project" value="UniProtKB-KW"/>
</dbReference>
<dbReference type="RefSeq" id="WP_369313962.1">
    <property type="nucleotide sequence ID" value="NZ_JBEHZE010000001.1"/>
</dbReference>
<feature type="domain" description="Ketoreductase" evidence="4">
    <location>
        <begin position="3"/>
        <end position="179"/>
    </location>
</feature>
<dbReference type="CDD" id="cd05374">
    <property type="entry name" value="17beta-HSD-like_SDR_c"/>
    <property type="match status" value="1"/>
</dbReference>
<name>A0ABV3Z666_9PROT</name>
<evidence type="ECO:0000259" key="4">
    <source>
        <dbReference type="SMART" id="SM00822"/>
    </source>
</evidence>
<dbReference type="InterPro" id="IPR020904">
    <property type="entry name" value="Sc_DH/Rdtase_CS"/>
</dbReference>
<evidence type="ECO:0000256" key="2">
    <source>
        <dbReference type="ARBA" id="ARBA00023002"/>
    </source>
</evidence>
<dbReference type="PANTHER" id="PTHR44196">
    <property type="entry name" value="DEHYDROGENASE/REDUCTASE SDR FAMILY MEMBER 7B"/>
    <property type="match status" value="1"/>
</dbReference>
<sequence length="280" mass="30643">MHQSILVTGASRGIGEATAVHLAHKGFRVYAAARQIDKLNELSALGSGRIHPIALDVTDPASIDNAIERINADGNTLYGLVNNAGTSIIGPFEDLSLDDWRDQFEVNLFGLVAMTRAVLPQMREAGRGRIINIGSISGRIAAAFQSPYAASKHAVEGLSDSLRREVMPHGIKVSVIRPVFINTDMGKQQQDRLEEYSSTGPYADQVRTFKAWHAKGHPSAPSPSIVAEAVHNALTADRPYSRYTVPQSKLGLLALRNFMPSGVIDRMYERVTGLDRFRKR</sequence>
<dbReference type="PRINTS" id="PR00080">
    <property type="entry name" value="SDRFAMILY"/>
</dbReference>
<dbReference type="SUPFAM" id="SSF51735">
    <property type="entry name" value="NAD(P)-binding Rossmann-fold domains"/>
    <property type="match status" value="1"/>
</dbReference>
<gene>
    <name evidence="5" type="ORF">ABFZ84_10445</name>
</gene>
<dbReference type="PRINTS" id="PR00081">
    <property type="entry name" value="GDHRDH"/>
</dbReference>
<evidence type="ECO:0000256" key="3">
    <source>
        <dbReference type="RuleBase" id="RU000363"/>
    </source>
</evidence>